<dbReference type="Proteomes" id="UP000460290">
    <property type="component" value="Unassembled WGS sequence"/>
</dbReference>
<accession>A0A844Z5Z5</accession>
<reference evidence="1 2" key="1">
    <citation type="submission" date="2019-12" db="EMBL/GenBank/DDBJ databases">
        <title>Genomic-based taxomic classification of the family Erythrobacteraceae.</title>
        <authorList>
            <person name="Xu L."/>
        </authorList>
    </citation>
    <scope>NUCLEOTIDE SEQUENCE [LARGE SCALE GENOMIC DNA]</scope>
    <source>
        <strain evidence="1 2">KCTC 42006</strain>
    </source>
</reference>
<keyword evidence="2" id="KW-1185">Reference proteome</keyword>
<dbReference type="AlphaFoldDB" id="A0A844Z5Z5"/>
<dbReference type="RefSeq" id="WP_160613325.1">
    <property type="nucleotide sequence ID" value="NZ_JAUFQM010000001.1"/>
</dbReference>
<comment type="caution">
    <text evidence="1">The sequence shown here is derived from an EMBL/GenBank/DDBJ whole genome shotgun (WGS) entry which is preliminary data.</text>
</comment>
<dbReference type="EMBL" id="WTYZ01000001">
    <property type="protein sequence ID" value="MXO82924.1"/>
    <property type="molecule type" value="Genomic_DNA"/>
</dbReference>
<dbReference type="OrthoDB" id="7596780at2"/>
<evidence type="ECO:0000313" key="1">
    <source>
        <dbReference type="EMBL" id="MXO82924.1"/>
    </source>
</evidence>
<organism evidence="1 2">
    <name type="scientific">Pontixanthobacter aestiaquae</name>
    <dbReference type="NCBI Taxonomy" id="1509367"/>
    <lineage>
        <taxon>Bacteria</taxon>
        <taxon>Pseudomonadati</taxon>
        <taxon>Pseudomonadota</taxon>
        <taxon>Alphaproteobacteria</taxon>
        <taxon>Sphingomonadales</taxon>
        <taxon>Erythrobacteraceae</taxon>
        <taxon>Pontixanthobacter</taxon>
    </lineage>
</organism>
<evidence type="ECO:0000313" key="2">
    <source>
        <dbReference type="Proteomes" id="UP000460290"/>
    </source>
</evidence>
<name>A0A844Z5Z5_9SPHN</name>
<protein>
    <submittedName>
        <fullName evidence="1">Uncharacterized protein</fullName>
    </submittedName>
</protein>
<proteinExistence type="predicted"/>
<gene>
    <name evidence="1" type="ORF">GRI35_06040</name>
</gene>
<sequence>MVARSDLVKTVLGCIGAWVALVFASPVSAQERGSAGAEEAPPVVERLFACRGIAEPVQRLACFDREVALVEEATMSEELVIADQSQVREARAGLFGFKLPKIRLFGGSEDGKNDVDSIDGIIASARTTGRGKLYVELESGSRWIQTDNTLILGDVEAGDSITIKKAALGSFKAKIGGKRTFRIKRLN</sequence>